<dbReference type="Proteomes" id="UP000501367">
    <property type="component" value="Chromosome"/>
</dbReference>
<gene>
    <name evidence="2" type="ORF">HGP31_22640</name>
</gene>
<keyword evidence="1" id="KW-0472">Membrane</keyword>
<proteinExistence type="predicted"/>
<accession>A0AAE6ZX63</accession>
<dbReference type="RefSeq" id="WP_168758718.1">
    <property type="nucleotide sequence ID" value="NZ_CP051487.1"/>
</dbReference>
<feature type="transmembrane region" description="Helical" evidence="1">
    <location>
        <begin position="424"/>
        <end position="443"/>
    </location>
</feature>
<dbReference type="GeneID" id="72196416"/>
<reference evidence="2 3" key="1">
    <citation type="submission" date="2020-04" db="EMBL/GenBank/DDBJ databases">
        <authorList>
            <person name="Yao Y."/>
            <person name="He Z."/>
        </authorList>
    </citation>
    <scope>NUCLEOTIDE SEQUENCE [LARGE SCALE GENOMIC DNA]</scope>
    <source>
        <strain evidence="2 3">CY-1</strain>
    </source>
</reference>
<evidence type="ECO:0000313" key="2">
    <source>
        <dbReference type="EMBL" id="QJC80975.1"/>
    </source>
</evidence>
<keyword evidence="1" id="KW-1133">Transmembrane helix</keyword>
<keyword evidence="1" id="KW-0812">Transmembrane</keyword>
<sequence>MALPIAGNFGRVITLPGPLTEPSTAASRSSDLMLSSSRLEGSSAFHLAMLGTPRQVAVAMESMDRRVAFQVEESYRQLGETDRTVVGRVSDFIDHGGLPEELVNEDFFARATELNQADNEQTRESRMRTVLEAGLELLGKAGEPARNLLNITARTGLVVALTTVLRQIVGYYVEKAIREGDSPEASRAWEVTAITMIGPAMSLMGAIRDECAGTASLQSRLGRVCMASITMGALIAAHVTGASNTMLSSIINTNIYTVARDLSNAFFPLQDNAGAASAGATGVTTVAYGTLQYLLAELGALMPLSGPGRYAADLGYSLGADIIQGAMNATGAVFDDFIFILCRSWPLLSPSAGLDSVLSDPESLQQSVLQVRAGARLPSREQLTDALLNVNASRTSAFQALNLAVSAAAVELALTDMGEETQGHVVNVCVMLMLMLIYFPFIWSCSQRTDNQWSPEQLRENPAP</sequence>
<organism evidence="2 3">
    <name type="scientific">Pseudomonas umsongensis</name>
    <dbReference type="NCBI Taxonomy" id="198618"/>
    <lineage>
        <taxon>Bacteria</taxon>
        <taxon>Pseudomonadati</taxon>
        <taxon>Pseudomonadota</taxon>
        <taxon>Gammaproteobacteria</taxon>
        <taxon>Pseudomonadales</taxon>
        <taxon>Pseudomonadaceae</taxon>
        <taxon>Pseudomonas</taxon>
    </lineage>
</organism>
<dbReference type="AlphaFoldDB" id="A0AAE6ZX63"/>
<name>A0AAE6ZX63_9PSED</name>
<dbReference type="EMBL" id="CP051487">
    <property type="protein sequence ID" value="QJC80975.1"/>
    <property type="molecule type" value="Genomic_DNA"/>
</dbReference>
<dbReference type="KEGG" id="pum:HGP31_22640"/>
<evidence type="ECO:0000256" key="1">
    <source>
        <dbReference type="SAM" id="Phobius"/>
    </source>
</evidence>
<evidence type="ECO:0000313" key="3">
    <source>
        <dbReference type="Proteomes" id="UP000501367"/>
    </source>
</evidence>
<protein>
    <submittedName>
        <fullName evidence="2">Uncharacterized protein</fullName>
    </submittedName>
</protein>